<dbReference type="Proteomes" id="UP000007799">
    <property type="component" value="Unassembled WGS sequence"/>
</dbReference>
<proteinExistence type="predicted"/>
<keyword evidence="4" id="KW-1185">Reference proteome</keyword>
<dbReference type="SMART" id="SM00462">
    <property type="entry name" value="PTB"/>
    <property type="match status" value="1"/>
</dbReference>
<accession>F2TZQ0</accession>
<feature type="domain" description="PID" evidence="2">
    <location>
        <begin position="4"/>
        <end position="147"/>
    </location>
</feature>
<dbReference type="RefSeq" id="XP_004998030.1">
    <property type="nucleotide sequence ID" value="XM_004997973.1"/>
</dbReference>
<dbReference type="SUPFAM" id="SSF50729">
    <property type="entry name" value="PH domain-like"/>
    <property type="match status" value="1"/>
</dbReference>
<sequence length="344" mass="37509">MSGRPAQRVEAQYLGSDHVDLSTHSLARDRALLSKKLLTMVLATNMQQTEPVPTVSLTVTVEGIRIKHPDPAVLDKTGSFHPLRRIVSCQADEPCIFSLLSGADSVGKQARFHAFRCLSMAEANRMCLGVRSAYEQAKQQPKHQTSPHAPSSQRDPRTQQSASTAASAHASGDGDEDVDEEDDDDEPMPPVIVDKADVKGGTAPDALTEDTDSISQDASEQITTTDSSETKPRRRRRLLFRRRDSMTTAEGKPALARPRNKSRPKKVHTSKYGLVTNKDELEAVISLPDAFPMFQDAEAQATCYMCMGAVRPAAACCQSCLAPLVDTFVTRGIDLNDSTQDVQC</sequence>
<feature type="compositionally biased region" description="Acidic residues" evidence="1">
    <location>
        <begin position="173"/>
        <end position="187"/>
    </location>
</feature>
<protein>
    <recommendedName>
        <fullName evidence="2">PID domain-containing protein</fullName>
    </recommendedName>
</protein>
<dbReference type="EMBL" id="GL832957">
    <property type="protein sequence ID" value="EGD79074.1"/>
    <property type="molecule type" value="Genomic_DNA"/>
</dbReference>
<dbReference type="GeneID" id="16078626"/>
<evidence type="ECO:0000259" key="2">
    <source>
        <dbReference type="SMART" id="SM00462"/>
    </source>
</evidence>
<evidence type="ECO:0000256" key="1">
    <source>
        <dbReference type="SAM" id="MobiDB-lite"/>
    </source>
</evidence>
<feature type="compositionally biased region" description="Basic residues" evidence="1">
    <location>
        <begin position="258"/>
        <end position="269"/>
    </location>
</feature>
<dbReference type="InParanoid" id="F2TZQ0"/>
<gene>
    <name evidence="3" type="ORF">PTSG_02042</name>
</gene>
<evidence type="ECO:0000313" key="4">
    <source>
        <dbReference type="Proteomes" id="UP000007799"/>
    </source>
</evidence>
<feature type="compositionally biased region" description="Polar residues" evidence="1">
    <location>
        <begin position="137"/>
        <end position="153"/>
    </location>
</feature>
<dbReference type="InterPro" id="IPR006020">
    <property type="entry name" value="PTB/PI_dom"/>
</dbReference>
<feature type="compositionally biased region" description="Polar residues" evidence="1">
    <location>
        <begin position="213"/>
        <end position="227"/>
    </location>
</feature>
<name>F2TZQ0_SALR5</name>
<dbReference type="AlphaFoldDB" id="F2TZQ0"/>
<dbReference type="InterPro" id="IPR011993">
    <property type="entry name" value="PH-like_dom_sf"/>
</dbReference>
<dbReference type="Gene3D" id="2.30.29.30">
    <property type="entry name" value="Pleckstrin-homology domain (PH domain)/Phosphotyrosine-binding domain (PTB)"/>
    <property type="match status" value="1"/>
</dbReference>
<organism evidence="4">
    <name type="scientific">Salpingoeca rosetta (strain ATCC 50818 / BSB-021)</name>
    <dbReference type="NCBI Taxonomy" id="946362"/>
    <lineage>
        <taxon>Eukaryota</taxon>
        <taxon>Choanoflagellata</taxon>
        <taxon>Craspedida</taxon>
        <taxon>Salpingoecidae</taxon>
        <taxon>Salpingoeca</taxon>
    </lineage>
</organism>
<dbReference type="CDD" id="cd00934">
    <property type="entry name" value="PTB"/>
    <property type="match status" value="1"/>
</dbReference>
<feature type="compositionally biased region" description="Low complexity" evidence="1">
    <location>
        <begin position="161"/>
        <end position="171"/>
    </location>
</feature>
<reference evidence="3" key="1">
    <citation type="submission" date="2009-08" db="EMBL/GenBank/DDBJ databases">
        <title>Annotation of Salpingoeca rosetta.</title>
        <authorList>
            <consortium name="The Broad Institute Genome Sequencing Platform"/>
            <person name="Russ C."/>
            <person name="Cuomo C."/>
            <person name="Burger G."/>
            <person name="Gray M.W."/>
            <person name="Holland P.W.H."/>
            <person name="King N."/>
            <person name="Lang F.B.F."/>
            <person name="Roger A.J."/>
            <person name="Ruiz-Trillo I."/>
            <person name="Young S.K."/>
            <person name="Zeng Q."/>
            <person name="Gargeya S."/>
            <person name="Alvarado L."/>
            <person name="Berlin A."/>
            <person name="Chapman S.B."/>
            <person name="Chen Z."/>
            <person name="Freedman E."/>
            <person name="Gellesch M."/>
            <person name="Goldberg J."/>
            <person name="Griggs A."/>
            <person name="Gujja S."/>
            <person name="Heilman E."/>
            <person name="Heiman D."/>
            <person name="Howarth C."/>
            <person name="Mehta T."/>
            <person name="Neiman D."/>
            <person name="Pearson M."/>
            <person name="Roberts A."/>
            <person name="Saif S."/>
            <person name="Shea T."/>
            <person name="Shenoy N."/>
            <person name="Sisk P."/>
            <person name="Stolte C."/>
            <person name="Sykes S."/>
            <person name="White J."/>
            <person name="Yandava C."/>
            <person name="Haas B."/>
            <person name="Nusbaum C."/>
            <person name="Birren B."/>
        </authorList>
    </citation>
    <scope>NUCLEOTIDE SEQUENCE [LARGE SCALE GENOMIC DNA]</scope>
    <source>
        <strain evidence="3">ATCC 50818</strain>
    </source>
</reference>
<feature type="region of interest" description="Disordered" evidence="1">
    <location>
        <begin position="134"/>
        <end position="269"/>
    </location>
</feature>
<dbReference type="KEGG" id="sre:PTSG_02042"/>
<evidence type="ECO:0000313" key="3">
    <source>
        <dbReference type="EMBL" id="EGD79074.1"/>
    </source>
</evidence>